<dbReference type="AlphaFoldDB" id="K6YTK7"/>
<dbReference type="InterPro" id="IPR013324">
    <property type="entry name" value="RNA_pol_sigma_r3/r4-like"/>
</dbReference>
<dbReference type="SUPFAM" id="SSF88946">
    <property type="entry name" value="Sigma2 domain of RNA polymerase sigma factors"/>
    <property type="match status" value="1"/>
</dbReference>
<dbReference type="GO" id="GO:0016987">
    <property type="term" value="F:sigma factor activity"/>
    <property type="evidence" value="ECO:0007669"/>
    <property type="project" value="InterPro"/>
</dbReference>
<dbReference type="STRING" id="493475.GARC_3080"/>
<gene>
    <name evidence="4" type="primary">rpoE</name>
    <name evidence="4" type="ORF">GARC_3080</name>
</gene>
<evidence type="ECO:0000259" key="3">
    <source>
        <dbReference type="Pfam" id="PF20239"/>
    </source>
</evidence>
<dbReference type="eggNOG" id="COG4941">
    <property type="taxonomic scope" value="Bacteria"/>
</dbReference>
<dbReference type="InterPro" id="IPR007627">
    <property type="entry name" value="RNA_pol_sigma70_r2"/>
</dbReference>
<sequence>MDRLARIFRAESGQVLASLVYFSRDLQLAEDALQDACEQASHKWPIQGIPENTGAWLHLVAKRKLIDKLRQQQSQQNKHKLQLIEQSLYMLTDTVAETDYEVPDERLRLIFTCCHPALNEAAQVALTLRTLCGLDVREIARAYLTSEVAIGQRITRAKKKIRDAGISYEIPSYEQLDIRLPAVLKVIYLIYNESYSAYEGQSLTRHDLASEAIRLSLLMVKLIPNPEVLGLAALMLFHDARLLSRSSDIEPYIPLEQQNRALWKQAQIEQANAFIQQALEYKQRGPYQIQAAISALHSQAKSWEATDWRQIQLLYMSLFQLHPSPVVALNLAIAKANGGQLKQAYKDIVALSEDLNQYQPYHAARGELESRLNFQEQAICSISKAINLSRNGIERDFLIKKRVLLLK</sequence>
<dbReference type="PANTHER" id="PTHR47756:SF2">
    <property type="entry name" value="BLL6612 PROTEIN"/>
    <property type="match status" value="1"/>
</dbReference>
<dbReference type="InterPro" id="IPR046531">
    <property type="entry name" value="DUF6596"/>
</dbReference>
<evidence type="ECO:0000313" key="4">
    <source>
        <dbReference type="EMBL" id="GAC20043.1"/>
    </source>
</evidence>
<dbReference type="Pfam" id="PF08281">
    <property type="entry name" value="Sigma70_r4_2"/>
    <property type="match status" value="1"/>
</dbReference>
<feature type="domain" description="RNA polymerase sigma factor 70 region 4 type 2" evidence="2">
    <location>
        <begin position="110"/>
        <end position="161"/>
    </location>
</feature>
<dbReference type="GO" id="GO:0006352">
    <property type="term" value="P:DNA-templated transcription initiation"/>
    <property type="evidence" value="ECO:0007669"/>
    <property type="project" value="InterPro"/>
</dbReference>
<dbReference type="PANTHER" id="PTHR47756">
    <property type="entry name" value="BLL6612 PROTEIN-RELATED"/>
    <property type="match status" value="1"/>
</dbReference>
<dbReference type="Proteomes" id="UP000006327">
    <property type="component" value="Unassembled WGS sequence"/>
</dbReference>
<dbReference type="Pfam" id="PF04542">
    <property type="entry name" value="Sigma70_r2"/>
    <property type="match status" value="1"/>
</dbReference>
<keyword evidence="5" id="KW-1185">Reference proteome</keyword>
<dbReference type="Pfam" id="PF20239">
    <property type="entry name" value="DUF6596"/>
    <property type="match status" value="1"/>
</dbReference>
<dbReference type="Gene3D" id="1.10.1740.10">
    <property type="match status" value="1"/>
</dbReference>
<organism evidence="4 5">
    <name type="scientific">Paraglaciecola arctica BSs20135</name>
    <dbReference type="NCBI Taxonomy" id="493475"/>
    <lineage>
        <taxon>Bacteria</taxon>
        <taxon>Pseudomonadati</taxon>
        <taxon>Pseudomonadota</taxon>
        <taxon>Gammaproteobacteria</taxon>
        <taxon>Alteromonadales</taxon>
        <taxon>Alteromonadaceae</taxon>
        <taxon>Paraglaciecola</taxon>
    </lineage>
</organism>
<dbReference type="NCBIfam" id="TIGR02937">
    <property type="entry name" value="sigma70-ECF"/>
    <property type="match status" value="1"/>
</dbReference>
<dbReference type="GO" id="GO:0003677">
    <property type="term" value="F:DNA binding"/>
    <property type="evidence" value="ECO:0007669"/>
    <property type="project" value="InterPro"/>
</dbReference>
<comment type="caution">
    <text evidence="4">The sequence shown here is derived from an EMBL/GenBank/DDBJ whole genome shotgun (WGS) entry which is preliminary data.</text>
</comment>
<feature type="domain" description="RNA polymerase sigma-70 region 2" evidence="1">
    <location>
        <begin position="8"/>
        <end position="73"/>
    </location>
</feature>
<name>K6YTK7_9ALTE</name>
<dbReference type="InterPro" id="IPR013325">
    <property type="entry name" value="RNA_pol_sigma_r2"/>
</dbReference>
<dbReference type="EMBL" id="BAEO01000044">
    <property type="protein sequence ID" value="GAC20043.1"/>
    <property type="molecule type" value="Genomic_DNA"/>
</dbReference>
<feature type="domain" description="DUF6596" evidence="3">
    <location>
        <begin position="179"/>
        <end position="278"/>
    </location>
</feature>
<accession>K6YTK7</accession>
<evidence type="ECO:0000259" key="1">
    <source>
        <dbReference type="Pfam" id="PF04542"/>
    </source>
</evidence>
<proteinExistence type="predicted"/>
<dbReference type="InterPro" id="IPR014284">
    <property type="entry name" value="RNA_pol_sigma-70_dom"/>
</dbReference>
<dbReference type="InterPro" id="IPR036388">
    <property type="entry name" value="WH-like_DNA-bd_sf"/>
</dbReference>
<dbReference type="SUPFAM" id="SSF88659">
    <property type="entry name" value="Sigma3 and sigma4 domains of RNA polymerase sigma factors"/>
    <property type="match status" value="1"/>
</dbReference>
<dbReference type="Gene3D" id="1.10.10.10">
    <property type="entry name" value="Winged helix-like DNA-binding domain superfamily/Winged helix DNA-binding domain"/>
    <property type="match status" value="1"/>
</dbReference>
<dbReference type="InterPro" id="IPR013249">
    <property type="entry name" value="RNA_pol_sigma70_r4_t2"/>
</dbReference>
<evidence type="ECO:0000313" key="5">
    <source>
        <dbReference type="Proteomes" id="UP000006327"/>
    </source>
</evidence>
<protein>
    <submittedName>
        <fullName evidence="4">RNA polymerase sigma-70 factor, ECF subfamily</fullName>
    </submittedName>
</protein>
<evidence type="ECO:0000259" key="2">
    <source>
        <dbReference type="Pfam" id="PF08281"/>
    </source>
</evidence>
<reference evidence="4 5" key="1">
    <citation type="journal article" date="2017" name="Antonie Van Leeuwenhoek">
        <title>Rhizobium rhizosphaerae sp. nov., a novel species isolated from rice rhizosphere.</title>
        <authorList>
            <person name="Zhao J.J."/>
            <person name="Zhang J."/>
            <person name="Zhang R.J."/>
            <person name="Zhang C.W."/>
            <person name="Yin H.Q."/>
            <person name="Zhang X.X."/>
        </authorList>
    </citation>
    <scope>NUCLEOTIDE SEQUENCE [LARGE SCALE GENOMIC DNA]</scope>
    <source>
        <strain evidence="4 5">BSs20135</strain>
    </source>
</reference>